<proteinExistence type="predicted"/>
<gene>
    <name evidence="1" type="ORF">C7381_10165</name>
</gene>
<evidence type="ECO:0000313" key="2">
    <source>
        <dbReference type="Proteomes" id="UP000245793"/>
    </source>
</evidence>
<dbReference type="RefSeq" id="WP_116479478.1">
    <property type="nucleotide sequence ID" value="NZ_QEKV01000001.1"/>
</dbReference>
<dbReference type="AlphaFoldDB" id="A0A2U1E761"/>
<reference evidence="1 2" key="1">
    <citation type="submission" date="2018-04" db="EMBL/GenBank/DDBJ databases">
        <title>Genomic Encyclopedia of Type Strains, Phase IV (KMG-IV): sequencing the most valuable type-strain genomes for metagenomic binning, comparative biology and taxonomic classification.</title>
        <authorList>
            <person name="Goeker M."/>
        </authorList>
    </citation>
    <scope>NUCLEOTIDE SEQUENCE [LARGE SCALE GENOMIC DNA]</scope>
    <source>
        <strain evidence="1 2">DSM 20705</strain>
    </source>
</reference>
<dbReference type="EMBL" id="QEKV01000001">
    <property type="protein sequence ID" value="PVY95539.1"/>
    <property type="molecule type" value="Genomic_DNA"/>
</dbReference>
<name>A0A2U1E761_9FIRM</name>
<sequence length="118" mass="13221">MMVLGSMFYENTVVCGDVNLIDAIYGVRTSLFLTSQRMPAATMRTHTYTNENLSAWKIFTIDIFVSIFKTHSVVGEVVYYINDIYGGTLPVLKNEIGDFFLARLGTGGICDPPLQRRV</sequence>
<protein>
    <submittedName>
        <fullName evidence="1">Uncharacterized protein</fullName>
    </submittedName>
</protein>
<evidence type="ECO:0000313" key="1">
    <source>
        <dbReference type="EMBL" id="PVY95539.1"/>
    </source>
</evidence>
<dbReference type="Proteomes" id="UP000245793">
    <property type="component" value="Unassembled WGS sequence"/>
</dbReference>
<keyword evidence="2" id="KW-1185">Reference proteome</keyword>
<organism evidence="1 2">
    <name type="scientific">Ezakiella coagulans</name>
    <dbReference type="NCBI Taxonomy" id="46507"/>
    <lineage>
        <taxon>Bacteria</taxon>
        <taxon>Bacillati</taxon>
        <taxon>Bacillota</taxon>
        <taxon>Tissierellia</taxon>
        <taxon>Ezakiella</taxon>
    </lineage>
</organism>
<accession>A0A2U1E761</accession>
<comment type="caution">
    <text evidence="1">The sequence shown here is derived from an EMBL/GenBank/DDBJ whole genome shotgun (WGS) entry which is preliminary data.</text>
</comment>